<organism evidence="3">
    <name type="scientific">Streptomyces sp. R11</name>
    <dbReference type="NCBI Taxonomy" id="3238625"/>
    <lineage>
        <taxon>Bacteria</taxon>
        <taxon>Bacillati</taxon>
        <taxon>Actinomycetota</taxon>
        <taxon>Actinomycetes</taxon>
        <taxon>Kitasatosporales</taxon>
        <taxon>Streptomycetaceae</taxon>
        <taxon>Streptomyces</taxon>
    </lineage>
</organism>
<dbReference type="PROSITE" id="PS00086">
    <property type="entry name" value="CYTOCHROME_P450"/>
    <property type="match status" value="1"/>
</dbReference>
<sequence length="374" mass="42134">MATIADPYPVYAQLRENAPIFWHERMKSWVLTRYDDCREVLRNHEVWARDWRRVGVEMSDDRLHIQLQDPPEQARLRSILLNSLNTRGLEALCHRARADLEEAFARLALQKSFDFLSEVAAPLALQITCDLVGMAPPPLESYAKTFDGITLAMDAGLEPARAARSEETRVELASLMAAGFANPLPGGMIADLLAHPDCRAMHERYVQNSMGAIFNASYSTLYASTGSVLLELLRRPETLERLRDPRVLRSGIDELVRFVSPAQGTSRVAIKTTRIGETEFQRGDVVVTMFAAANRDPKQFPDPDELILDRSPNQHLGFGWGPHVCIGAELALVWLREFIDCLHSWPDHLTMAAEPAYKHTATLRHLDTLPVSFR</sequence>
<dbReference type="InterPro" id="IPR002397">
    <property type="entry name" value="Cyt_P450_B"/>
</dbReference>
<evidence type="ECO:0000256" key="1">
    <source>
        <dbReference type="ARBA" id="ARBA00010617"/>
    </source>
</evidence>
<keyword evidence="2" id="KW-0408">Iron</keyword>
<reference evidence="3" key="1">
    <citation type="submission" date="2024-07" db="EMBL/GenBank/DDBJ databases">
        <authorList>
            <person name="Yu S.T."/>
        </authorList>
    </citation>
    <scope>NUCLEOTIDE SEQUENCE</scope>
    <source>
        <strain evidence="3">R11</strain>
    </source>
</reference>
<name>A0AB39NCR6_9ACTN</name>
<gene>
    <name evidence="3" type="ORF">AB5J55_44050</name>
</gene>
<dbReference type="InterPro" id="IPR017972">
    <property type="entry name" value="Cyt_P450_CS"/>
</dbReference>
<accession>A0AB39NCR6</accession>
<proteinExistence type="inferred from homology"/>
<dbReference type="EMBL" id="CP163432">
    <property type="protein sequence ID" value="XDQ16049.1"/>
    <property type="molecule type" value="Genomic_DNA"/>
</dbReference>
<comment type="similarity">
    <text evidence="1 2">Belongs to the cytochrome P450 family.</text>
</comment>
<dbReference type="Pfam" id="PF00067">
    <property type="entry name" value="p450"/>
    <property type="match status" value="1"/>
</dbReference>
<dbReference type="RefSeq" id="WP_369275972.1">
    <property type="nucleotide sequence ID" value="NZ_CP163432.1"/>
</dbReference>
<keyword evidence="2" id="KW-0479">Metal-binding</keyword>
<keyword evidence="2" id="KW-0503">Monooxygenase</keyword>
<evidence type="ECO:0000256" key="2">
    <source>
        <dbReference type="RuleBase" id="RU000461"/>
    </source>
</evidence>
<dbReference type="PANTHER" id="PTHR46696:SF1">
    <property type="entry name" value="CYTOCHROME P450 YJIB-RELATED"/>
    <property type="match status" value="1"/>
</dbReference>
<dbReference type="GO" id="GO:0005506">
    <property type="term" value="F:iron ion binding"/>
    <property type="evidence" value="ECO:0007669"/>
    <property type="project" value="InterPro"/>
</dbReference>
<dbReference type="GO" id="GO:0020037">
    <property type="term" value="F:heme binding"/>
    <property type="evidence" value="ECO:0007669"/>
    <property type="project" value="InterPro"/>
</dbReference>
<dbReference type="InterPro" id="IPR001128">
    <property type="entry name" value="Cyt_P450"/>
</dbReference>
<dbReference type="GO" id="GO:0016705">
    <property type="term" value="F:oxidoreductase activity, acting on paired donors, with incorporation or reduction of molecular oxygen"/>
    <property type="evidence" value="ECO:0007669"/>
    <property type="project" value="InterPro"/>
</dbReference>
<dbReference type="AlphaFoldDB" id="A0AB39NCR6"/>
<protein>
    <submittedName>
        <fullName evidence="3">Cytochrome P450</fullName>
    </submittedName>
</protein>
<dbReference type="PRINTS" id="PR00359">
    <property type="entry name" value="BP450"/>
</dbReference>
<dbReference type="PANTHER" id="PTHR46696">
    <property type="entry name" value="P450, PUTATIVE (EUROFUNG)-RELATED"/>
    <property type="match status" value="1"/>
</dbReference>
<keyword evidence="2" id="KW-0349">Heme</keyword>
<dbReference type="Gene3D" id="1.10.630.10">
    <property type="entry name" value="Cytochrome P450"/>
    <property type="match status" value="1"/>
</dbReference>
<dbReference type="SUPFAM" id="SSF48264">
    <property type="entry name" value="Cytochrome P450"/>
    <property type="match status" value="1"/>
</dbReference>
<evidence type="ECO:0000313" key="3">
    <source>
        <dbReference type="EMBL" id="XDQ16049.1"/>
    </source>
</evidence>
<dbReference type="InterPro" id="IPR036396">
    <property type="entry name" value="Cyt_P450_sf"/>
</dbReference>
<keyword evidence="2" id="KW-0560">Oxidoreductase</keyword>
<dbReference type="GO" id="GO:0004497">
    <property type="term" value="F:monooxygenase activity"/>
    <property type="evidence" value="ECO:0007669"/>
    <property type="project" value="UniProtKB-KW"/>
</dbReference>